<evidence type="ECO:0000313" key="11">
    <source>
        <dbReference type="Proteomes" id="UP001431209"/>
    </source>
</evidence>
<dbReference type="FunFam" id="3.30.40.10:FF:000143">
    <property type="entry name" value="Regulator of gluconeogenesis Rmd5"/>
    <property type="match status" value="1"/>
</dbReference>
<evidence type="ECO:0000259" key="9">
    <source>
        <dbReference type="PROSITE" id="PS51867"/>
    </source>
</evidence>
<dbReference type="SMART" id="SM00757">
    <property type="entry name" value="CRA"/>
    <property type="match status" value="1"/>
</dbReference>
<dbReference type="SUPFAM" id="SSF57850">
    <property type="entry name" value="RING/U-box"/>
    <property type="match status" value="1"/>
</dbReference>
<evidence type="ECO:0000256" key="5">
    <source>
        <dbReference type="ARBA" id="ARBA00022833"/>
    </source>
</evidence>
<dbReference type="InterPro" id="IPR013083">
    <property type="entry name" value="Znf_RING/FYVE/PHD"/>
</dbReference>
<dbReference type="EMBL" id="JAOPGA020001133">
    <property type="protein sequence ID" value="KAL0485380.1"/>
    <property type="molecule type" value="Genomic_DNA"/>
</dbReference>
<keyword evidence="5" id="KW-0862">Zinc</keyword>
<feature type="zinc finger region" description="RING-Gid-type" evidence="6">
    <location>
        <begin position="332"/>
        <end position="376"/>
    </location>
</feature>
<evidence type="ECO:0000256" key="4">
    <source>
        <dbReference type="ARBA" id="ARBA00022771"/>
    </source>
</evidence>
<dbReference type="InterPro" id="IPR027370">
    <property type="entry name" value="Znf-RING_euk"/>
</dbReference>
<dbReference type="Pfam" id="PF10607">
    <property type="entry name" value="CTLH"/>
    <property type="match status" value="1"/>
</dbReference>
<dbReference type="SMART" id="SM00668">
    <property type="entry name" value="CTLH"/>
    <property type="match status" value="1"/>
</dbReference>
<comment type="subcellular location">
    <subcellularLocation>
        <location evidence="1">Cytoplasm</location>
    </subcellularLocation>
</comment>
<dbReference type="InterPro" id="IPR045098">
    <property type="entry name" value="Fyv10_fam"/>
</dbReference>
<dbReference type="Gene3D" id="3.30.40.10">
    <property type="entry name" value="Zinc/RING finger domain, C3HC4 (zinc finger)"/>
    <property type="match status" value="1"/>
</dbReference>
<dbReference type="AlphaFoldDB" id="A0AAW2Z7I0"/>
<dbReference type="InterPro" id="IPR037683">
    <property type="entry name" value="Rmd5_dRing"/>
</dbReference>
<feature type="region of interest" description="Disordered" evidence="7">
    <location>
        <begin position="1"/>
        <end position="20"/>
    </location>
</feature>
<dbReference type="InterPro" id="IPR013144">
    <property type="entry name" value="CRA_dom"/>
</dbReference>
<dbReference type="InterPro" id="IPR044063">
    <property type="entry name" value="ZF_RING_GID"/>
</dbReference>
<evidence type="ECO:0000256" key="2">
    <source>
        <dbReference type="ARBA" id="ARBA00022490"/>
    </source>
</evidence>
<evidence type="ECO:0000256" key="7">
    <source>
        <dbReference type="SAM" id="MobiDB-lite"/>
    </source>
</evidence>
<evidence type="ECO:0000313" key="10">
    <source>
        <dbReference type="EMBL" id="KAL0485380.1"/>
    </source>
</evidence>
<dbReference type="SMART" id="SM00667">
    <property type="entry name" value="LisH"/>
    <property type="match status" value="1"/>
</dbReference>
<dbReference type="InterPro" id="IPR006595">
    <property type="entry name" value="CTLH_C"/>
</dbReference>
<evidence type="ECO:0000259" key="8">
    <source>
        <dbReference type="PROSITE" id="PS50897"/>
    </source>
</evidence>
<proteinExistence type="predicted"/>
<dbReference type="PROSITE" id="PS50897">
    <property type="entry name" value="CTLH"/>
    <property type="match status" value="1"/>
</dbReference>
<comment type="caution">
    <text evidence="10">The sequence shown here is derived from an EMBL/GenBank/DDBJ whole genome shotgun (WGS) entry which is preliminary data.</text>
</comment>
<dbReference type="PROSITE" id="PS50896">
    <property type="entry name" value="LISH"/>
    <property type="match status" value="1"/>
</dbReference>
<keyword evidence="11" id="KW-1185">Reference proteome</keyword>
<dbReference type="GO" id="GO:0034657">
    <property type="term" value="C:GID complex"/>
    <property type="evidence" value="ECO:0007669"/>
    <property type="project" value="TreeGrafter"/>
</dbReference>
<dbReference type="PANTHER" id="PTHR12170:SF3">
    <property type="entry name" value="GH10162P"/>
    <property type="match status" value="1"/>
</dbReference>
<gene>
    <name evidence="10" type="ORF">AKO1_002980</name>
</gene>
<keyword evidence="2" id="KW-0963">Cytoplasm</keyword>
<reference evidence="10 11" key="1">
    <citation type="submission" date="2024-03" db="EMBL/GenBank/DDBJ databases">
        <title>The Acrasis kona genome and developmental transcriptomes reveal deep origins of eukaryotic multicellular pathways.</title>
        <authorList>
            <person name="Sheikh S."/>
            <person name="Fu C.-J."/>
            <person name="Brown M.W."/>
            <person name="Baldauf S.L."/>
        </authorList>
    </citation>
    <scope>NUCLEOTIDE SEQUENCE [LARGE SCALE GENOMIC DNA]</scope>
    <source>
        <strain evidence="10 11">ATCC MYA-3509</strain>
    </source>
</reference>
<dbReference type="PROSITE" id="PS51867">
    <property type="entry name" value="ZF_RING_GID"/>
    <property type="match status" value="1"/>
</dbReference>
<feature type="domain" description="CTLH" evidence="8">
    <location>
        <begin position="144"/>
        <end position="197"/>
    </location>
</feature>
<feature type="domain" description="RING-Gid-type" evidence="9">
    <location>
        <begin position="332"/>
        <end position="376"/>
    </location>
</feature>
<name>A0AAW2Z7I0_9EUKA</name>
<dbReference type="CDD" id="cd16652">
    <property type="entry name" value="dRING_Rmd5p-like"/>
    <property type="match status" value="1"/>
</dbReference>
<protein>
    <submittedName>
        <fullName evidence="10">E3 ubiquitin-protein ligase</fullName>
    </submittedName>
</protein>
<dbReference type="Pfam" id="PF13445">
    <property type="entry name" value="zf-RING_UBOX"/>
    <property type="match status" value="1"/>
</dbReference>
<dbReference type="InterPro" id="IPR024964">
    <property type="entry name" value="CTLH/CRA"/>
</dbReference>
<keyword evidence="4 6" id="KW-0863">Zinc-finger</keyword>
<dbReference type="GO" id="GO:0005634">
    <property type="term" value="C:nucleus"/>
    <property type="evidence" value="ECO:0007669"/>
    <property type="project" value="TreeGrafter"/>
</dbReference>
<accession>A0AAW2Z7I0</accession>
<organism evidence="10 11">
    <name type="scientific">Acrasis kona</name>
    <dbReference type="NCBI Taxonomy" id="1008807"/>
    <lineage>
        <taxon>Eukaryota</taxon>
        <taxon>Discoba</taxon>
        <taxon>Heterolobosea</taxon>
        <taxon>Tetramitia</taxon>
        <taxon>Eutetramitia</taxon>
        <taxon>Acrasidae</taxon>
        <taxon>Acrasis</taxon>
    </lineage>
</organism>
<dbReference type="Proteomes" id="UP001431209">
    <property type="component" value="Unassembled WGS sequence"/>
</dbReference>
<dbReference type="GO" id="GO:0005737">
    <property type="term" value="C:cytoplasm"/>
    <property type="evidence" value="ECO:0007669"/>
    <property type="project" value="UniProtKB-SubCell"/>
</dbReference>
<dbReference type="GO" id="GO:0008270">
    <property type="term" value="F:zinc ion binding"/>
    <property type="evidence" value="ECO:0007669"/>
    <property type="project" value="UniProtKB-KW"/>
</dbReference>
<sequence length="390" mass="43872">MEDIKEEYQRSNDKQKSSMDALTNEVDSLITVLEGFQQELQTNENANVSSIAQKVSSSIAKNSSNVQKIHKEINSTFTKLGKSIDKAMHQNQEQANVKPQNWTADQRLIDQLVAQHLYREGNLEVAEALEREANVSIGEQYKAPFSQMFVVLQELQKHNIEPALKWCRDNNLEESQLAFRLHKLAFIQLLNASDQTMVNRKKAIEYARVHFKSFSKQNMNEILHLMGSLVYAGKLQASAQYQDLYLQDPRANNLWEDAANDLKQECCRIGGRPVQPPLYVSVTAGSQALPTLIKMISVTQGKAGLDQVVNSETLGVEIDLDDSFQFHSIFACPVSKELSISPENPPMLLPCGHVLLKSSILKLVRSIHSRFKCPYCPTECSVSDCSPLSF</sequence>
<dbReference type="InterPro" id="IPR006594">
    <property type="entry name" value="LisH"/>
</dbReference>
<dbReference type="GO" id="GO:0061630">
    <property type="term" value="F:ubiquitin protein ligase activity"/>
    <property type="evidence" value="ECO:0007669"/>
    <property type="project" value="InterPro"/>
</dbReference>
<evidence type="ECO:0000256" key="6">
    <source>
        <dbReference type="PROSITE-ProRule" id="PRU01215"/>
    </source>
</evidence>
<evidence type="ECO:0000256" key="1">
    <source>
        <dbReference type="ARBA" id="ARBA00004496"/>
    </source>
</evidence>
<dbReference type="GO" id="GO:0043161">
    <property type="term" value="P:proteasome-mediated ubiquitin-dependent protein catabolic process"/>
    <property type="evidence" value="ECO:0007669"/>
    <property type="project" value="InterPro"/>
</dbReference>
<dbReference type="PANTHER" id="PTHR12170">
    <property type="entry name" value="MACROPHAGE ERYTHROBLAST ATTACHER-RELATED"/>
    <property type="match status" value="1"/>
</dbReference>
<feature type="compositionally biased region" description="Basic and acidic residues" evidence="7">
    <location>
        <begin position="1"/>
        <end position="17"/>
    </location>
</feature>
<keyword evidence="3" id="KW-0479">Metal-binding</keyword>
<evidence type="ECO:0000256" key="3">
    <source>
        <dbReference type="ARBA" id="ARBA00022723"/>
    </source>
</evidence>